<dbReference type="Pfam" id="PF16036">
    <property type="entry name" value="Chalcone_3"/>
    <property type="match status" value="1"/>
</dbReference>
<evidence type="ECO:0000256" key="1">
    <source>
        <dbReference type="SAM" id="SignalP"/>
    </source>
</evidence>
<evidence type="ECO:0000259" key="2">
    <source>
        <dbReference type="Pfam" id="PF16036"/>
    </source>
</evidence>
<dbReference type="InterPro" id="IPR016087">
    <property type="entry name" value="Chalcone_isomerase"/>
</dbReference>
<dbReference type="Gene3D" id="3.50.70.10">
    <property type="match status" value="1"/>
</dbReference>
<feature type="domain" description="Chalcone isomerase" evidence="2">
    <location>
        <begin position="38"/>
        <end position="164"/>
    </location>
</feature>
<accession>A0ABQ2WCP7</accession>
<sequence>MRKILGLLLLLTFAGTALAVPDLKTVGQGSYRYMLWQLYDARLATADGQFVNYEQSTPLLLELTYKRNITRDQFIKATVDEWKKLQQSSSEQQQQWAQQLTSLWQDVKKGDTLAAVLQADNSVAFYFNGKATGVLTDNAFGPAFFNIWLHNGTSAPKLRSQLIGEASD</sequence>
<name>A0ABQ2WCP7_9ALTE</name>
<dbReference type="InterPro" id="IPR016088">
    <property type="entry name" value="Chalcone_isomerase_3-sand"/>
</dbReference>
<gene>
    <name evidence="3" type="ORF">GCM10008111_02480</name>
</gene>
<feature type="chain" id="PRO_5045276285" description="Chalcone isomerase domain-containing protein" evidence="1">
    <location>
        <begin position="20"/>
        <end position="168"/>
    </location>
</feature>
<evidence type="ECO:0000313" key="4">
    <source>
        <dbReference type="Proteomes" id="UP000634667"/>
    </source>
</evidence>
<dbReference type="RefSeq" id="WP_189479637.1">
    <property type="nucleotide sequence ID" value="NZ_BMYR01000001.1"/>
</dbReference>
<proteinExistence type="predicted"/>
<dbReference type="EMBL" id="BMYR01000001">
    <property type="protein sequence ID" value="GGW50137.1"/>
    <property type="molecule type" value="Genomic_DNA"/>
</dbReference>
<keyword evidence="1" id="KW-0732">Signal</keyword>
<keyword evidence="4" id="KW-1185">Reference proteome</keyword>
<evidence type="ECO:0000313" key="3">
    <source>
        <dbReference type="EMBL" id="GGW50137.1"/>
    </source>
</evidence>
<feature type="signal peptide" evidence="1">
    <location>
        <begin position="1"/>
        <end position="19"/>
    </location>
</feature>
<protein>
    <recommendedName>
        <fullName evidence="2">Chalcone isomerase domain-containing protein</fullName>
    </recommendedName>
</protein>
<reference evidence="4" key="1">
    <citation type="journal article" date="2019" name="Int. J. Syst. Evol. Microbiol.">
        <title>The Global Catalogue of Microorganisms (GCM) 10K type strain sequencing project: providing services to taxonomists for standard genome sequencing and annotation.</title>
        <authorList>
            <consortium name="The Broad Institute Genomics Platform"/>
            <consortium name="The Broad Institute Genome Sequencing Center for Infectious Disease"/>
            <person name="Wu L."/>
            <person name="Ma J."/>
        </authorList>
    </citation>
    <scope>NUCLEOTIDE SEQUENCE [LARGE SCALE GENOMIC DNA]</scope>
    <source>
        <strain evidence="4">KCTC 23723</strain>
    </source>
</reference>
<dbReference type="Proteomes" id="UP000634667">
    <property type="component" value="Unassembled WGS sequence"/>
</dbReference>
<comment type="caution">
    <text evidence="3">The sequence shown here is derived from an EMBL/GenBank/DDBJ whole genome shotgun (WGS) entry which is preliminary data.</text>
</comment>
<organism evidence="3 4">
    <name type="scientific">Alishewanella tabrizica</name>
    <dbReference type="NCBI Taxonomy" id="671278"/>
    <lineage>
        <taxon>Bacteria</taxon>
        <taxon>Pseudomonadati</taxon>
        <taxon>Pseudomonadota</taxon>
        <taxon>Gammaproteobacteria</taxon>
        <taxon>Alteromonadales</taxon>
        <taxon>Alteromonadaceae</taxon>
        <taxon>Alishewanella</taxon>
    </lineage>
</organism>